<dbReference type="Gene3D" id="4.10.60.10">
    <property type="entry name" value="Zinc finger, CCHC-type"/>
    <property type="match status" value="4"/>
</dbReference>
<keyword evidence="1" id="KW-0863">Zinc-finger</keyword>
<name>A0ABR4AHP4_9LECA</name>
<feature type="domain" description="CCHC-type" evidence="2">
    <location>
        <begin position="331"/>
        <end position="346"/>
    </location>
</feature>
<evidence type="ECO:0000313" key="3">
    <source>
        <dbReference type="EMBL" id="KAL2045292.1"/>
    </source>
</evidence>
<feature type="domain" description="CCHC-type" evidence="2">
    <location>
        <begin position="110"/>
        <end position="126"/>
    </location>
</feature>
<dbReference type="SUPFAM" id="SSF57756">
    <property type="entry name" value="Retrovirus zinc finger-like domains"/>
    <property type="match status" value="4"/>
</dbReference>
<comment type="caution">
    <text evidence="3">The sequence shown here is derived from an EMBL/GenBank/DDBJ whole genome shotgun (WGS) entry which is preliminary data.</text>
</comment>
<dbReference type="InterPro" id="IPR001878">
    <property type="entry name" value="Znf_CCHC"/>
</dbReference>
<keyword evidence="1" id="KW-0862">Zinc</keyword>
<dbReference type="SMART" id="SM00343">
    <property type="entry name" value="ZnF_C2HC"/>
    <property type="match status" value="7"/>
</dbReference>
<dbReference type="Proteomes" id="UP001590950">
    <property type="component" value="Unassembled WGS sequence"/>
</dbReference>
<dbReference type="PANTHER" id="PTHR23002">
    <property type="entry name" value="ZINC FINGER CCHC DOMAIN CONTAINING PROTEIN"/>
    <property type="match status" value="1"/>
</dbReference>
<protein>
    <recommendedName>
        <fullName evidence="2">CCHC-type domain-containing protein</fullName>
    </recommendedName>
</protein>
<organism evidence="3 4">
    <name type="scientific">Stereocaulon virgatum</name>
    <dbReference type="NCBI Taxonomy" id="373712"/>
    <lineage>
        <taxon>Eukaryota</taxon>
        <taxon>Fungi</taxon>
        <taxon>Dikarya</taxon>
        <taxon>Ascomycota</taxon>
        <taxon>Pezizomycotina</taxon>
        <taxon>Lecanoromycetes</taxon>
        <taxon>OSLEUM clade</taxon>
        <taxon>Lecanoromycetidae</taxon>
        <taxon>Lecanorales</taxon>
        <taxon>Lecanorineae</taxon>
        <taxon>Stereocaulaceae</taxon>
        <taxon>Stereocaulon</taxon>
    </lineage>
</organism>
<evidence type="ECO:0000259" key="2">
    <source>
        <dbReference type="PROSITE" id="PS50158"/>
    </source>
</evidence>
<sequence length="400" mass="43988">MQTYKARINLQEAEDKLIHIHQAATEEGEKKVSKMAWNGDANSGWNGGGETTDTWNDGGDTGATANGDAGGDFGGGATAGEIGGNFTCRKCGEAGHKARECPTGPQGSNKCFNCGEEGHNRADCPNPRVFTGICRICEKQGHPAAECPDKPPVKCFNCKEEAGHEASECKEKRVFDRSGVPDMSPDDAWNALQKADQDRDLDDFRLAFKIYSKAVPDVTYEDLERAFRGNNFNVYLIATEKELPKTHTYVNLQGNSDKTYQVGFYFSDKPKRETQKAGWPENAKENLERLKNGGMPMDRGIPKCSRCDELGHLARGCPEEATENPEKVEVKCVNCEGIGHRARDCPVARKDKFACRNCKQSGHTAAECTEPRSAEGVECRKCNEGMFPLILPYSQHTDDS</sequence>
<feature type="domain" description="CCHC-type" evidence="2">
    <location>
        <begin position="88"/>
        <end position="102"/>
    </location>
</feature>
<reference evidence="3 4" key="1">
    <citation type="submission" date="2024-09" db="EMBL/GenBank/DDBJ databases">
        <title>Rethinking Asexuality: The Enigmatic Case of Functional Sexual Genes in Lepraria (Stereocaulaceae).</title>
        <authorList>
            <person name="Doellman M."/>
            <person name="Sun Y."/>
            <person name="Barcenas-Pena A."/>
            <person name="Lumbsch H.T."/>
            <person name="Grewe F."/>
        </authorList>
    </citation>
    <scope>NUCLEOTIDE SEQUENCE [LARGE SCALE GENOMIC DNA]</scope>
    <source>
        <strain evidence="3 4">Mercado 3170</strain>
    </source>
</reference>
<accession>A0ABR4AHP4</accession>
<gene>
    <name evidence="3" type="ORF">N7G274_002375</name>
</gene>
<dbReference type="EMBL" id="JBEFKJ010000007">
    <property type="protein sequence ID" value="KAL2045292.1"/>
    <property type="molecule type" value="Genomic_DNA"/>
</dbReference>
<dbReference type="PROSITE" id="PS50158">
    <property type="entry name" value="ZF_CCHC"/>
    <property type="match status" value="5"/>
</dbReference>
<keyword evidence="1" id="KW-0479">Metal-binding</keyword>
<proteinExistence type="predicted"/>
<dbReference type="InterPro" id="IPR036875">
    <property type="entry name" value="Znf_CCHC_sf"/>
</dbReference>
<evidence type="ECO:0000313" key="4">
    <source>
        <dbReference type="Proteomes" id="UP001590950"/>
    </source>
</evidence>
<dbReference type="Pfam" id="PF00098">
    <property type="entry name" value="zf-CCHC"/>
    <property type="match status" value="5"/>
</dbReference>
<evidence type="ECO:0000256" key="1">
    <source>
        <dbReference type="PROSITE-ProRule" id="PRU00047"/>
    </source>
</evidence>
<feature type="domain" description="CCHC-type" evidence="2">
    <location>
        <begin position="355"/>
        <end position="370"/>
    </location>
</feature>
<keyword evidence="4" id="KW-1185">Reference proteome</keyword>
<dbReference type="InterPro" id="IPR051714">
    <property type="entry name" value="Znf_CCHC_NABP"/>
</dbReference>
<feature type="domain" description="CCHC-type" evidence="2">
    <location>
        <begin position="303"/>
        <end position="319"/>
    </location>
</feature>